<evidence type="ECO:0000256" key="4">
    <source>
        <dbReference type="SAM" id="MobiDB-lite"/>
    </source>
</evidence>
<organism evidence="6 7">
    <name type="scientific">Claviceps pusilla</name>
    <dbReference type="NCBI Taxonomy" id="123648"/>
    <lineage>
        <taxon>Eukaryota</taxon>
        <taxon>Fungi</taxon>
        <taxon>Dikarya</taxon>
        <taxon>Ascomycota</taxon>
        <taxon>Pezizomycotina</taxon>
        <taxon>Sordariomycetes</taxon>
        <taxon>Hypocreomycetidae</taxon>
        <taxon>Hypocreales</taxon>
        <taxon>Clavicipitaceae</taxon>
        <taxon>Claviceps</taxon>
    </lineage>
</organism>
<dbReference type="Proteomes" id="UP000748025">
    <property type="component" value="Unassembled WGS sequence"/>
</dbReference>
<evidence type="ECO:0000259" key="5">
    <source>
        <dbReference type="SMART" id="SM00478"/>
    </source>
</evidence>
<reference evidence="6" key="1">
    <citation type="journal article" date="2020" name="bioRxiv">
        <title>Whole genome comparisons of ergot fungi reveals the divergence and evolution of species within the genus Claviceps are the result of varying mechanisms driving genome evolution and host range expansion.</title>
        <authorList>
            <person name="Wyka S.A."/>
            <person name="Mondo S.J."/>
            <person name="Liu M."/>
            <person name="Dettman J."/>
            <person name="Nalam V."/>
            <person name="Broders K.D."/>
        </authorList>
    </citation>
    <scope>NUCLEOTIDE SEQUENCE</scope>
    <source>
        <strain evidence="6">CCC 602</strain>
    </source>
</reference>
<name>A0A9P7NH50_9HYPO</name>
<keyword evidence="2" id="KW-0227">DNA damage</keyword>
<dbReference type="Gene3D" id="1.10.340.30">
    <property type="entry name" value="Hypothetical protein, domain 2"/>
    <property type="match status" value="1"/>
</dbReference>
<dbReference type="PANTHER" id="PTHR43003">
    <property type="entry name" value="DNA-3-METHYLADENINE GLYCOSYLASE"/>
    <property type="match status" value="1"/>
</dbReference>
<protein>
    <recommendedName>
        <fullName evidence="5">HhH-GPD domain-containing protein</fullName>
    </recommendedName>
</protein>
<accession>A0A9P7NH50</accession>
<dbReference type="GO" id="GO:0005634">
    <property type="term" value="C:nucleus"/>
    <property type="evidence" value="ECO:0007669"/>
    <property type="project" value="TreeGrafter"/>
</dbReference>
<dbReference type="Pfam" id="PF00730">
    <property type="entry name" value="HhH-GPD"/>
    <property type="match status" value="1"/>
</dbReference>
<evidence type="ECO:0000313" key="7">
    <source>
        <dbReference type="Proteomes" id="UP000748025"/>
    </source>
</evidence>
<comment type="similarity">
    <text evidence="1">Belongs to the alkylbase DNA glycosidase AlkA family.</text>
</comment>
<feature type="domain" description="HhH-GPD" evidence="5">
    <location>
        <begin position="224"/>
        <end position="392"/>
    </location>
</feature>
<dbReference type="SMART" id="SM00478">
    <property type="entry name" value="ENDO3c"/>
    <property type="match status" value="1"/>
</dbReference>
<dbReference type="GO" id="GO:0032131">
    <property type="term" value="F:alkylated DNA binding"/>
    <property type="evidence" value="ECO:0007669"/>
    <property type="project" value="TreeGrafter"/>
</dbReference>
<feature type="compositionally biased region" description="Gly residues" evidence="4">
    <location>
        <begin position="161"/>
        <end position="171"/>
    </location>
</feature>
<dbReference type="OrthoDB" id="415889at2759"/>
<sequence>MAATRRSSRLSTRAALRLSSTATISSSKGVPKGIQSNRKRRPSTTGAPSPSSHDTAEQQQQTTTPKKRRTQQITADGDPALSTMTFTPIKTENVMSPLPARGTKPRDARVARLADPMATNAALLSPESSGVVASKKVKVEPVSPDHTPTARRRRGGEEEGGGGGGGGGGGTLTTENLLDKACAHLISVDERMRPLVERNYCKMFSPEGLAEKIDPFKSLASGIISQQLSGAAARSIKTKFLAMFDYPDDDDDDDEDDGPRFPHPSQVAACSIEKLRTAGLSQRKAEYIKGLAGKFTSGELSAQMLLEAPYEELVEKLTAVRGLGKWSVEMFACFGLKRMDVFSVGDLGVQRGMAAFVGRDVAKLKHKAGKWKYISEQEMLEISAKFAPYRSLFMWLMWRVEESFKDVSILE</sequence>
<evidence type="ECO:0000256" key="3">
    <source>
        <dbReference type="ARBA" id="ARBA00023204"/>
    </source>
</evidence>
<feature type="region of interest" description="Disordered" evidence="4">
    <location>
        <begin position="1"/>
        <end position="84"/>
    </location>
</feature>
<dbReference type="FunFam" id="1.10.340.30:FF:000004">
    <property type="entry name" value="DNA-3-methyladenine glycosylase II"/>
    <property type="match status" value="1"/>
</dbReference>
<gene>
    <name evidence="6" type="ORF">E4U43_004148</name>
</gene>
<dbReference type="GO" id="GO:0043916">
    <property type="term" value="F:DNA-7-methylguanine glycosylase activity"/>
    <property type="evidence" value="ECO:0007669"/>
    <property type="project" value="TreeGrafter"/>
</dbReference>
<evidence type="ECO:0000313" key="6">
    <source>
        <dbReference type="EMBL" id="KAG6016147.1"/>
    </source>
</evidence>
<feature type="compositionally biased region" description="Low complexity" evidence="4">
    <location>
        <begin position="1"/>
        <end position="23"/>
    </location>
</feature>
<comment type="caution">
    <text evidence="6">The sequence shown here is derived from an EMBL/GenBank/DDBJ whole genome shotgun (WGS) entry which is preliminary data.</text>
</comment>
<dbReference type="CDD" id="cd00056">
    <property type="entry name" value="ENDO3c"/>
    <property type="match status" value="1"/>
</dbReference>
<proteinExistence type="inferred from homology"/>
<dbReference type="EMBL" id="SRPW01000271">
    <property type="protein sequence ID" value="KAG6016147.1"/>
    <property type="molecule type" value="Genomic_DNA"/>
</dbReference>
<dbReference type="InterPro" id="IPR051912">
    <property type="entry name" value="Alkylbase_DNA_Glycosylase/TA"/>
</dbReference>
<dbReference type="GO" id="GO:0008725">
    <property type="term" value="F:DNA-3-methyladenine glycosylase activity"/>
    <property type="evidence" value="ECO:0007669"/>
    <property type="project" value="TreeGrafter"/>
</dbReference>
<dbReference type="SUPFAM" id="SSF48150">
    <property type="entry name" value="DNA-glycosylase"/>
    <property type="match status" value="1"/>
</dbReference>
<evidence type="ECO:0000256" key="2">
    <source>
        <dbReference type="ARBA" id="ARBA00022763"/>
    </source>
</evidence>
<dbReference type="AlphaFoldDB" id="A0A9P7NH50"/>
<dbReference type="InterPro" id="IPR011257">
    <property type="entry name" value="DNA_glycosylase"/>
</dbReference>
<feature type="region of interest" description="Disordered" evidence="4">
    <location>
        <begin position="137"/>
        <end position="172"/>
    </location>
</feature>
<evidence type="ECO:0000256" key="1">
    <source>
        <dbReference type="ARBA" id="ARBA00010817"/>
    </source>
</evidence>
<feature type="compositionally biased region" description="Polar residues" evidence="4">
    <location>
        <begin position="43"/>
        <end position="53"/>
    </location>
</feature>
<keyword evidence="7" id="KW-1185">Reference proteome</keyword>
<dbReference type="Gene3D" id="1.10.1670.40">
    <property type="match status" value="1"/>
</dbReference>
<dbReference type="GO" id="GO:0006285">
    <property type="term" value="P:base-excision repair, AP site formation"/>
    <property type="evidence" value="ECO:0007669"/>
    <property type="project" value="TreeGrafter"/>
</dbReference>
<dbReference type="PANTHER" id="PTHR43003:SF5">
    <property type="entry name" value="DNA-3-METHYLADENINE GLYCOSYLASE"/>
    <property type="match status" value="1"/>
</dbReference>
<dbReference type="InterPro" id="IPR003265">
    <property type="entry name" value="HhH-GPD_domain"/>
</dbReference>
<dbReference type="GO" id="GO:0032993">
    <property type="term" value="C:protein-DNA complex"/>
    <property type="evidence" value="ECO:0007669"/>
    <property type="project" value="TreeGrafter"/>
</dbReference>
<keyword evidence="3" id="KW-0234">DNA repair</keyword>
<dbReference type="GO" id="GO:0006307">
    <property type="term" value="P:DNA alkylation repair"/>
    <property type="evidence" value="ECO:0007669"/>
    <property type="project" value="TreeGrafter"/>
</dbReference>